<organism evidence="1 2">
    <name type="scientific">Phytophthora megakarya</name>
    <dbReference type="NCBI Taxonomy" id="4795"/>
    <lineage>
        <taxon>Eukaryota</taxon>
        <taxon>Sar</taxon>
        <taxon>Stramenopiles</taxon>
        <taxon>Oomycota</taxon>
        <taxon>Peronosporomycetes</taxon>
        <taxon>Peronosporales</taxon>
        <taxon>Peronosporaceae</taxon>
        <taxon>Phytophthora</taxon>
    </lineage>
</organism>
<reference evidence="2" key="1">
    <citation type="submission" date="2017-03" db="EMBL/GenBank/DDBJ databases">
        <title>Phytopthora megakarya and P. palmivora, two closely related causual agents of cacao black pod achieved similar genome size and gene model numbers by different mechanisms.</title>
        <authorList>
            <person name="Ali S."/>
            <person name="Shao J."/>
            <person name="Larry D.J."/>
            <person name="Kronmiller B."/>
            <person name="Shen D."/>
            <person name="Strem M.D."/>
            <person name="Melnick R.L."/>
            <person name="Guiltinan M.J."/>
            <person name="Tyler B.M."/>
            <person name="Meinhardt L.W."/>
            <person name="Bailey B.A."/>
        </authorList>
    </citation>
    <scope>NUCLEOTIDE SEQUENCE [LARGE SCALE GENOMIC DNA]</scope>
    <source>
        <strain evidence="2">zdho120</strain>
    </source>
</reference>
<sequence>ILPNLESGRFITISISGWLKCWRAPLKLATTRTGYLPPDRLAAALTIN</sequence>
<dbReference type="AlphaFoldDB" id="A0A225UVF2"/>
<dbReference type="Proteomes" id="UP000198211">
    <property type="component" value="Unassembled WGS sequence"/>
</dbReference>
<comment type="caution">
    <text evidence="1">The sequence shown here is derived from an EMBL/GenBank/DDBJ whole genome shotgun (WGS) entry which is preliminary data.</text>
</comment>
<dbReference type="EMBL" id="NBNE01010504">
    <property type="protein sequence ID" value="OWY97395.1"/>
    <property type="molecule type" value="Genomic_DNA"/>
</dbReference>
<accession>A0A225UVF2</accession>
<feature type="non-terminal residue" evidence="1">
    <location>
        <position position="1"/>
    </location>
</feature>
<proteinExistence type="predicted"/>
<keyword evidence="2" id="KW-1185">Reference proteome</keyword>
<evidence type="ECO:0000313" key="2">
    <source>
        <dbReference type="Proteomes" id="UP000198211"/>
    </source>
</evidence>
<evidence type="ECO:0000313" key="1">
    <source>
        <dbReference type="EMBL" id="OWY97395.1"/>
    </source>
</evidence>
<protein>
    <submittedName>
        <fullName evidence="1">Uncharacterized protein</fullName>
    </submittedName>
</protein>
<name>A0A225UVF2_9STRA</name>
<gene>
    <name evidence="1" type="ORF">PHMEG_00032085</name>
</gene>